<evidence type="ECO:0000259" key="3">
    <source>
        <dbReference type="PROSITE" id="PS51782"/>
    </source>
</evidence>
<dbReference type="InterPro" id="IPR023346">
    <property type="entry name" value="Lysozyme-like_dom_sf"/>
</dbReference>
<name>A0ABM7YPC3_9BURK</name>
<dbReference type="PROSITE" id="PS00922">
    <property type="entry name" value="TRANSGLYCOSYLASE"/>
    <property type="match status" value="1"/>
</dbReference>
<dbReference type="InterPro" id="IPR000189">
    <property type="entry name" value="Transglyc_AS"/>
</dbReference>
<dbReference type="Pfam" id="PF01476">
    <property type="entry name" value="LysM"/>
    <property type="match status" value="1"/>
</dbReference>
<evidence type="ECO:0000313" key="4">
    <source>
        <dbReference type="EMBL" id="BDI06366.1"/>
    </source>
</evidence>
<sequence length="618" mass="66106">MTPPLPRSCPRLAPVDDAMATNQHRTQASGTLGTSAWLALAIATLSGCASLDGNGFSPLQPPPQVTTVPTRSPADGRADAAAPAGTTTLATPAAVPNAKDARDASTASVAAATAPGTPVPVQEGPLAPVPGITAPAAHAPTAAAAASDAGVDVAGPPSDPLEPEAPVQLDPATTHADLWARIRRGFGMPPLDSDLVREHERWYASRPDYVQRMTERGSRYLFHIVAEVERRKMPLELALLPFIESAFNPTAISTARASGMWQFMPGTGRDYDLKQNLFRDDRRDVLASTRAALDYLGRLHGMFGDWQLALAAYNWGEGNVKKALARNEKAGLPTDYASLSMPAETRHYVPKLLAVKHIVADPKAFGLSLPEVQNHPYFLSVPIQRDIDVALAARLAGLSVDEFRNLNPQHSKPVILAAGTPQVLLPFDNADRFVQQLKQHRGQFASWTAWVVPKTMRPAEAARQTGMSEATLREVNRIPPRMLVKAGSALLVPRSERRVADVPEALADNGQMALAPDLPPMRKVSLKARKGDTVASLARRYRVSPAQFAQWNQVGTSSALKAGQALVVYQPNKVKAKARAGAAPQRKVARPSSAAGPQAGSVAKRSRSNVKVARRADD</sequence>
<feature type="compositionally biased region" description="Low complexity" evidence="2">
    <location>
        <begin position="65"/>
        <end position="121"/>
    </location>
</feature>
<dbReference type="CDD" id="cd16894">
    <property type="entry name" value="MltD-like"/>
    <property type="match status" value="1"/>
</dbReference>
<organism evidence="4 5">
    <name type="scientific">Sphaerotilus microaerophilus</name>
    <dbReference type="NCBI Taxonomy" id="2914710"/>
    <lineage>
        <taxon>Bacteria</taxon>
        <taxon>Pseudomonadati</taxon>
        <taxon>Pseudomonadota</taxon>
        <taxon>Betaproteobacteria</taxon>
        <taxon>Burkholderiales</taxon>
        <taxon>Sphaerotilaceae</taxon>
        <taxon>Sphaerotilus</taxon>
    </lineage>
</organism>
<dbReference type="SUPFAM" id="SSF54106">
    <property type="entry name" value="LysM domain"/>
    <property type="match status" value="1"/>
</dbReference>
<gene>
    <name evidence="4" type="ORF">CATMQ487_33360</name>
</gene>
<feature type="region of interest" description="Disordered" evidence="2">
    <location>
        <begin position="55"/>
        <end position="168"/>
    </location>
</feature>
<evidence type="ECO:0000256" key="1">
    <source>
        <dbReference type="ARBA" id="ARBA00007734"/>
    </source>
</evidence>
<dbReference type="SMART" id="SM00257">
    <property type="entry name" value="LysM"/>
    <property type="match status" value="1"/>
</dbReference>
<evidence type="ECO:0000256" key="2">
    <source>
        <dbReference type="SAM" id="MobiDB-lite"/>
    </source>
</evidence>
<reference evidence="4" key="1">
    <citation type="submission" date="2022-04" db="EMBL/GenBank/DDBJ databases">
        <title>Whole genome sequence of Sphaerotilus sp. FB-5.</title>
        <authorList>
            <person name="Takeda M."/>
            <person name="Narihara S."/>
            <person name="Akimoto M."/>
            <person name="Akimoto R."/>
            <person name="Nishiyashiki S."/>
            <person name="Murakami T."/>
        </authorList>
    </citation>
    <scope>NUCLEOTIDE SEQUENCE</scope>
    <source>
        <strain evidence="4">FB-5</strain>
    </source>
</reference>
<dbReference type="Gene3D" id="1.10.530.10">
    <property type="match status" value="1"/>
</dbReference>
<dbReference type="InterPro" id="IPR036779">
    <property type="entry name" value="LysM_dom_sf"/>
</dbReference>
<dbReference type="PANTHER" id="PTHR37423">
    <property type="entry name" value="SOLUBLE LYTIC MUREIN TRANSGLYCOSYLASE-RELATED"/>
    <property type="match status" value="1"/>
</dbReference>
<accession>A0ABM7YPC3</accession>
<dbReference type="Proteomes" id="UP001057498">
    <property type="component" value="Chromosome"/>
</dbReference>
<feature type="domain" description="LysM" evidence="3">
    <location>
        <begin position="524"/>
        <end position="568"/>
    </location>
</feature>
<dbReference type="CDD" id="cd00118">
    <property type="entry name" value="LysM"/>
    <property type="match status" value="1"/>
</dbReference>
<dbReference type="PROSITE" id="PS51782">
    <property type="entry name" value="LYSM"/>
    <property type="match status" value="1"/>
</dbReference>
<dbReference type="Gene3D" id="3.10.350.10">
    <property type="entry name" value="LysM domain"/>
    <property type="match status" value="1"/>
</dbReference>
<evidence type="ECO:0000313" key="5">
    <source>
        <dbReference type="Proteomes" id="UP001057498"/>
    </source>
</evidence>
<dbReference type="SUPFAM" id="SSF53955">
    <property type="entry name" value="Lysozyme-like"/>
    <property type="match status" value="1"/>
</dbReference>
<proteinExistence type="inferred from homology"/>
<feature type="region of interest" description="Disordered" evidence="2">
    <location>
        <begin position="577"/>
        <end position="618"/>
    </location>
</feature>
<comment type="similarity">
    <text evidence="1">Belongs to the transglycosylase Slt family.</text>
</comment>
<dbReference type="EMBL" id="AP025730">
    <property type="protein sequence ID" value="BDI06366.1"/>
    <property type="molecule type" value="Genomic_DNA"/>
</dbReference>
<feature type="compositionally biased region" description="Low complexity" evidence="2">
    <location>
        <begin position="133"/>
        <end position="155"/>
    </location>
</feature>
<dbReference type="Pfam" id="PF01464">
    <property type="entry name" value="SLT"/>
    <property type="match status" value="1"/>
</dbReference>
<dbReference type="InterPro" id="IPR008258">
    <property type="entry name" value="Transglycosylase_SLT_dom_1"/>
</dbReference>
<dbReference type="PANTHER" id="PTHR37423:SF2">
    <property type="entry name" value="MEMBRANE-BOUND LYTIC MUREIN TRANSGLYCOSYLASE C"/>
    <property type="match status" value="1"/>
</dbReference>
<keyword evidence="5" id="KW-1185">Reference proteome</keyword>
<dbReference type="InterPro" id="IPR018392">
    <property type="entry name" value="LysM"/>
</dbReference>
<protein>
    <recommendedName>
        <fullName evidence="3">LysM domain-containing protein</fullName>
    </recommendedName>
</protein>